<feature type="region of interest" description="Disordered" evidence="1">
    <location>
        <begin position="1"/>
        <end position="24"/>
    </location>
</feature>
<proteinExistence type="predicted"/>
<dbReference type="EMBL" id="JAGKQM010000014">
    <property type="protein sequence ID" value="KAH0883608.1"/>
    <property type="molecule type" value="Genomic_DNA"/>
</dbReference>
<evidence type="ECO:0000256" key="1">
    <source>
        <dbReference type="SAM" id="MobiDB-lite"/>
    </source>
</evidence>
<comment type="caution">
    <text evidence="2">The sequence shown here is derived from an EMBL/GenBank/DDBJ whole genome shotgun (WGS) entry which is preliminary data.</text>
</comment>
<evidence type="ECO:0000313" key="3">
    <source>
        <dbReference type="Proteomes" id="UP000824890"/>
    </source>
</evidence>
<sequence length="61" mass="6764">MNGEEMEFSDSSSPELPPPPPRSKLVVSSLTAWLKHRGWRRTANGGEFEVSMVEVDVGFNS</sequence>
<gene>
    <name evidence="2" type="ORF">HID58_059704</name>
</gene>
<organism evidence="2 3">
    <name type="scientific">Brassica napus</name>
    <name type="common">Rape</name>
    <dbReference type="NCBI Taxonomy" id="3708"/>
    <lineage>
        <taxon>Eukaryota</taxon>
        <taxon>Viridiplantae</taxon>
        <taxon>Streptophyta</taxon>
        <taxon>Embryophyta</taxon>
        <taxon>Tracheophyta</taxon>
        <taxon>Spermatophyta</taxon>
        <taxon>Magnoliopsida</taxon>
        <taxon>eudicotyledons</taxon>
        <taxon>Gunneridae</taxon>
        <taxon>Pentapetalae</taxon>
        <taxon>rosids</taxon>
        <taxon>malvids</taxon>
        <taxon>Brassicales</taxon>
        <taxon>Brassicaceae</taxon>
        <taxon>Brassiceae</taxon>
        <taxon>Brassica</taxon>
    </lineage>
</organism>
<reference evidence="2 3" key="1">
    <citation type="submission" date="2021-05" db="EMBL/GenBank/DDBJ databases">
        <title>Genome Assembly of Synthetic Allotetraploid Brassica napus Reveals Homoeologous Exchanges between Subgenomes.</title>
        <authorList>
            <person name="Davis J.T."/>
        </authorList>
    </citation>
    <scope>NUCLEOTIDE SEQUENCE [LARGE SCALE GENOMIC DNA]</scope>
    <source>
        <strain evidence="3">cv. Da-Ae</strain>
        <tissue evidence="2">Seedling</tissue>
    </source>
</reference>
<evidence type="ECO:0000313" key="2">
    <source>
        <dbReference type="EMBL" id="KAH0883608.1"/>
    </source>
</evidence>
<keyword evidence="3" id="KW-1185">Reference proteome</keyword>
<protein>
    <submittedName>
        <fullName evidence="2">Uncharacterized protein</fullName>
    </submittedName>
</protein>
<dbReference type="Proteomes" id="UP000824890">
    <property type="component" value="Unassembled WGS sequence"/>
</dbReference>
<name>A0ABQ7ZTT3_BRANA</name>
<accession>A0ABQ7ZTT3</accession>